<dbReference type="InterPro" id="IPR000731">
    <property type="entry name" value="SSD"/>
</dbReference>
<dbReference type="Pfam" id="PF03176">
    <property type="entry name" value="MMPL"/>
    <property type="match status" value="2"/>
</dbReference>
<reference evidence="9" key="1">
    <citation type="submission" date="2020-08" db="EMBL/GenBank/DDBJ databases">
        <title>Genome public.</title>
        <authorList>
            <person name="Liu C."/>
            <person name="Sun Q."/>
        </authorList>
    </citation>
    <scope>NUCLEOTIDE SEQUENCE</scope>
    <source>
        <strain evidence="9">NSJ-51</strain>
    </source>
</reference>
<evidence type="ECO:0000313" key="9">
    <source>
        <dbReference type="EMBL" id="MBC5734802.1"/>
    </source>
</evidence>
<evidence type="ECO:0000259" key="8">
    <source>
        <dbReference type="PROSITE" id="PS50156"/>
    </source>
</evidence>
<dbReference type="PANTHER" id="PTHR33406">
    <property type="entry name" value="MEMBRANE PROTEIN MJ1562-RELATED"/>
    <property type="match status" value="1"/>
</dbReference>
<feature type="transmembrane region" description="Helical" evidence="7">
    <location>
        <begin position="201"/>
        <end position="221"/>
    </location>
</feature>
<evidence type="ECO:0000256" key="5">
    <source>
        <dbReference type="ARBA" id="ARBA00023136"/>
    </source>
</evidence>
<feature type="transmembrane region" description="Helical" evidence="7">
    <location>
        <begin position="175"/>
        <end position="194"/>
    </location>
</feature>
<comment type="subcellular location">
    <subcellularLocation>
        <location evidence="1">Cell membrane</location>
        <topology evidence="1">Multi-pass membrane protein</topology>
    </subcellularLocation>
</comment>
<keyword evidence="5 7" id="KW-0472">Membrane</keyword>
<feature type="region of interest" description="Disordered" evidence="6">
    <location>
        <begin position="708"/>
        <end position="733"/>
    </location>
</feature>
<keyword evidence="3 7" id="KW-0812">Transmembrane</keyword>
<proteinExistence type="predicted"/>
<accession>A0A8J6JGE8</accession>
<evidence type="ECO:0000256" key="6">
    <source>
        <dbReference type="SAM" id="MobiDB-lite"/>
    </source>
</evidence>
<dbReference type="PROSITE" id="PS50156">
    <property type="entry name" value="SSD"/>
    <property type="match status" value="1"/>
</dbReference>
<dbReference type="SUPFAM" id="SSF82866">
    <property type="entry name" value="Multidrug efflux transporter AcrB transmembrane domain"/>
    <property type="match status" value="2"/>
</dbReference>
<evidence type="ECO:0000256" key="2">
    <source>
        <dbReference type="ARBA" id="ARBA00022475"/>
    </source>
</evidence>
<sequence length="733" mass="79808">MLEKIAHALTRKPKLVVLIAVLLLIPSILGAVATRINYDILTYLPPDLDSSKGEALLEEPFHMAATTMLIVEDMPPEYTNQLRRDVEQVPGVSSAVWVSSLVGIQIPQEMIPEDLRETFFSGSSTMMIVQYDMPGASEQTMQAISQVRSLCNQRCFLAGFSVLIKDTKDLVDQELPVYILLAVALSFIAMSLTMDSWLLPLAFLMSIGLAILYNFGTNIFLGQISYITKAIAAVLQLGVTMDYSIFLYHRYEEERANHDDNRDAMAKAIVAAFTSLSGSSLTTIAGFLALCAMRLLLGKDIGIVMAKGVVLGVATVVLVLPAILLVLDRGIRKYHHRTLNLNFDRVNRFMVRHRKTFVALFLVLFLPAVYAQSHAAVYYKLDEALPQDLPSIVATNKLKNDYDMATSHFIVFRDDLSHNALKKMEEAVDAVPGVTSVLAYDKLMSAAVPDFFVPQELKDLCKKDGLQLMMVNSAYPAASDEVAQQLDAIDGIVKSLDPNAYITGEAALTKDLISTAAVDFKITNYISVAAIFLIVAILFQSISVPLLLVAAIELAIFINQGVSYFTGAVVPFVAPTIIGCVQLGATVDYAILMTTRFREEIQKGRERKEAIYVAAAASDNSILTSALVLFCATLGVGTVSKIEIISSLCLMLARGAIISAVMSVFILPSLLAVCEPVIARTSRWWRTPKPLKVPQVRKALAAKAAGTETLPGAPAGQPAPEAPEKDPAAAEKH</sequence>
<evidence type="ECO:0000256" key="1">
    <source>
        <dbReference type="ARBA" id="ARBA00004651"/>
    </source>
</evidence>
<feature type="transmembrane region" description="Helical" evidence="7">
    <location>
        <begin position="656"/>
        <end position="679"/>
    </location>
</feature>
<keyword evidence="2" id="KW-1003">Cell membrane</keyword>
<feature type="domain" description="SSD" evidence="8">
    <location>
        <begin position="526"/>
        <end position="673"/>
    </location>
</feature>
<keyword evidence="4 7" id="KW-1133">Transmembrane helix</keyword>
<organism evidence="9 10">
    <name type="scientific">Lawsonibacter hominis</name>
    <dbReference type="NCBI Taxonomy" id="2763053"/>
    <lineage>
        <taxon>Bacteria</taxon>
        <taxon>Bacillati</taxon>
        <taxon>Bacillota</taxon>
        <taxon>Clostridia</taxon>
        <taxon>Eubacteriales</taxon>
        <taxon>Oscillospiraceae</taxon>
        <taxon>Lawsonibacter</taxon>
    </lineage>
</organism>
<dbReference type="EMBL" id="JACOPP010000025">
    <property type="protein sequence ID" value="MBC5734802.1"/>
    <property type="molecule type" value="Genomic_DNA"/>
</dbReference>
<dbReference type="InterPro" id="IPR050545">
    <property type="entry name" value="Mycobact_MmpL"/>
</dbReference>
<feature type="transmembrane region" description="Helical" evidence="7">
    <location>
        <begin position="357"/>
        <end position="379"/>
    </location>
</feature>
<dbReference type="GO" id="GO:0005886">
    <property type="term" value="C:plasma membrane"/>
    <property type="evidence" value="ECO:0007669"/>
    <property type="project" value="UniProtKB-SubCell"/>
</dbReference>
<feature type="compositionally biased region" description="Basic and acidic residues" evidence="6">
    <location>
        <begin position="722"/>
        <end position="733"/>
    </location>
</feature>
<feature type="transmembrane region" description="Helical" evidence="7">
    <location>
        <begin position="269"/>
        <end position="297"/>
    </location>
</feature>
<feature type="transmembrane region" description="Helical" evidence="7">
    <location>
        <begin position="611"/>
        <end position="636"/>
    </location>
</feature>
<feature type="transmembrane region" description="Helical" evidence="7">
    <location>
        <begin position="572"/>
        <end position="591"/>
    </location>
</feature>
<dbReference type="Proteomes" id="UP000661435">
    <property type="component" value="Unassembled WGS sequence"/>
</dbReference>
<dbReference type="Gene3D" id="1.20.1640.10">
    <property type="entry name" value="Multidrug efflux transporter AcrB transmembrane domain"/>
    <property type="match status" value="2"/>
</dbReference>
<feature type="transmembrane region" description="Helical" evidence="7">
    <location>
        <begin position="522"/>
        <end position="539"/>
    </location>
</feature>
<feature type="transmembrane region" description="Helical" evidence="7">
    <location>
        <begin position="303"/>
        <end position="327"/>
    </location>
</feature>
<keyword evidence="10" id="KW-1185">Reference proteome</keyword>
<evidence type="ECO:0000256" key="3">
    <source>
        <dbReference type="ARBA" id="ARBA00022692"/>
    </source>
</evidence>
<name>A0A8J6JGE8_9FIRM</name>
<gene>
    <name evidence="9" type="ORF">H8S57_13870</name>
</gene>
<protein>
    <submittedName>
        <fullName evidence="9">MMPL family transporter</fullName>
    </submittedName>
</protein>
<dbReference type="PANTHER" id="PTHR33406:SF13">
    <property type="entry name" value="MEMBRANE PROTEIN YDFJ"/>
    <property type="match status" value="1"/>
</dbReference>
<evidence type="ECO:0000256" key="7">
    <source>
        <dbReference type="SAM" id="Phobius"/>
    </source>
</evidence>
<comment type="caution">
    <text evidence="9">The sequence shown here is derived from an EMBL/GenBank/DDBJ whole genome shotgun (WGS) entry which is preliminary data.</text>
</comment>
<dbReference type="AlphaFoldDB" id="A0A8J6JGE8"/>
<dbReference type="InterPro" id="IPR004869">
    <property type="entry name" value="MMPL_dom"/>
</dbReference>
<evidence type="ECO:0000256" key="4">
    <source>
        <dbReference type="ARBA" id="ARBA00022989"/>
    </source>
</evidence>
<evidence type="ECO:0000313" key="10">
    <source>
        <dbReference type="Proteomes" id="UP000661435"/>
    </source>
</evidence>